<dbReference type="Proteomes" id="UP000189114">
    <property type="component" value="Unassembled WGS sequence"/>
</dbReference>
<evidence type="ECO:0000313" key="3">
    <source>
        <dbReference type="EMBL" id="OOF79057.1"/>
    </source>
</evidence>
<dbReference type="EMBL" id="MLAE01000015">
    <property type="protein sequence ID" value="OOF79057.1"/>
    <property type="molecule type" value="Genomic_DNA"/>
</dbReference>
<dbReference type="Gene3D" id="3.40.50.720">
    <property type="entry name" value="NAD(P)-binding Rossmann-like Domain"/>
    <property type="match status" value="1"/>
</dbReference>
<feature type="chain" id="PRO_5012075904" description="NAD(P)-binding domain-containing protein" evidence="1">
    <location>
        <begin position="21"/>
        <end position="257"/>
    </location>
</feature>
<proteinExistence type="predicted"/>
<keyword evidence="1" id="KW-0732">Signal</keyword>
<dbReference type="SUPFAM" id="SSF51735">
    <property type="entry name" value="NAD(P)-binding Rossmann-fold domains"/>
    <property type="match status" value="1"/>
</dbReference>
<dbReference type="Pfam" id="PF13460">
    <property type="entry name" value="NAD_binding_10"/>
    <property type="match status" value="1"/>
</dbReference>
<dbReference type="RefSeq" id="WP_077586460.1">
    <property type="nucleotide sequence ID" value="NZ_MLAE01000015.1"/>
</dbReference>
<dbReference type="GO" id="GO:0004029">
    <property type="term" value="F:aldehyde dehydrogenase (NAD+) activity"/>
    <property type="evidence" value="ECO:0007669"/>
    <property type="project" value="TreeGrafter"/>
</dbReference>
<dbReference type="InterPro" id="IPR036291">
    <property type="entry name" value="NAD(P)-bd_dom_sf"/>
</dbReference>
<accession>A0A1V3KN10</accession>
<evidence type="ECO:0000256" key="1">
    <source>
        <dbReference type="SAM" id="SignalP"/>
    </source>
</evidence>
<dbReference type="PANTHER" id="PTHR48079">
    <property type="entry name" value="PROTEIN YEEZ"/>
    <property type="match status" value="1"/>
</dbReference>
<organism evidence="3 4">
    <name type="scientific">Rodentibacter caecimuris</name>
    <dbReference type="NCBI Taxonomy" id="1796644"/>
    <lineage>
        <taxon>Bacteria</taxon>
        <taxon>Pseudomonadati</taxon>
        <taxon>Pseudomonadota</taxon>
        <taxon>Gammaproteobacteria</taxon>
        <taxon>Pasteurellales</taxon>
        <taxon>Pasteurellaceae</taxon>
        <taxon>Rodentibacter</taxon>
    </lineage>
</organism>
<dbReference type="InterPro" id="IPR016040">
    <property type="entry name" value="NAD(P)-bd_dom"/>
</dbReference>
<evidence type="ECO:0000259" key="2">
    <source>
        <dbReference type="Pfam" id="PF13460"/>
    </source>
</evidence>
<evidence type="ECO:0000313" key="4">
    <source>
        <dbReference type="Proteomes" id="UP000189114"/>
    </source>
</evidence>
<sequence length="257" mass="27706">MKKSLIALTFSLTISTSALSETIFLAGATGVVGEPLGKSLVEAGHTVYGTSRSTDRAKALEVNGVKPVVLDVFDAKAVEKAIANVKPDVVINQVSSLPKGLKESEMPEGLKRDAKVRVEGTKNLVAAAEKAGVKKFINQSFLYYFPTDKKITETDVLVGEDDPIYGESVKALKEVEMRTLAGKFTPVVLRFGWLYGGKSGFDAPIEGYPSVNVDIAVDAVVKAVKADLNGLYNIAEESPMIDLSKFQKVVPEWKSHK</sequence>
<gene>
    <name evidence="3" type="ORF">BKG96_03985</name>
</gene>
<dbReference type="PANTHER" id="PTHR48079:SF6">
    <property type="entry name" value="NAD(P)-BINDING DOMAIN-CONTAINING PROTEIN-RELATED"/>
    <property type="match status" value="1"/>
</dbReference>
<dbReference type="InterPro" id="IPR051783">
    <property type="entry name" value="NAD(P)-dependent_oxidoreduct"/>
</dbReference>
<name>A0A1V3KN10_9PAST</name>
<comment type="caution">
    <text evidence="3">The sequence shown here is derived from an EMBL/GenBank/DDBJ whole genome shotgun (WGS) entry which is preliminary data.</text>
</comment>
<reference evidence="4" key="1">
    <citation type="submission" date="2016-10" db="EMBL/GenBank/DDBJ databases">
        <title>Rodentibacter gen. nov. and new species.</title>
        <authorList>
            <person name="Christensen H."/>
        </authorList>
    </citation>
    <scope>NUCLEOTIDE SEQUENCE [LARGE SCALE GENOMIC DNA]</scope>
    <source>
        <strain evidence="4">Ppn152</strain>
    </source>
</reference>
<feature type="signal peptide" evidence="1">
    <location>
        <begin position="1"/>
        <end position="20"/>
    </location>
</feature>
<dbReference type="GO" id="GO:0005737">
    <property type="term" value="C:cytoplasm"/>
    <property type="evidence" value="ECO:0007669"/>
    <property type="project" value="TreeGrafter"/>
</dbReference>
<protein>
    <recommendedName>
        <fullName evidence="2">NAD(P)-binding domain-containing protein</fullName>
    </recommendedName>
</protein>
<dbReference type="AlphaFoldDB" id="A0A1V3KN10"/>
<feature type="domain" description="NAD(P)-binding" evidence="2">
    <location>
        <begin position="27"/>
        <end position="197"/>
    </location>
</feature>